<feature type="compositionally biased region" description="Low complexity" evidence="1">
    <location>
        <begin position="672"/>
        <end position="687"/>
    </location>
</feature>
<protein>
    <submittedName>
        <fullName evidence="2">Uncharacterized protein</fullName>
    </submittedName>
</protein>
<proteinExistence type="predicted"/>
<gene>
    <name evidence="2" type="ORF">KFE25_006018</name>
</gene>
<accession>A0A8J5XKC4</accession>
<evidence type="ECO:0000256" key="1">
    <source>
        <dbReference type="SAM" id="MobiDB-lite"/>
    </source>
</evidence>
<evidence type="ECO:0000313" key="3">
    <source>
        <dbReference type="Proteomes" id="UP000751190"/>
    </source>
</evidence>
<feature type="region of interest" description="Disordered" evidence="1">
    <location>
        <begin position="709"/>
        <end position="737"/>
    </location>
</feature>
<reference evidence="2" key="1">
    <citation type="submission" date="2021-05" db="EMBL/GenBank/DDBJ databases">
        <title>The genome of the haptophyte Pavlova lutheri (Diacronema luteri, Pavlovales) - a model for lipid biosynthesis in eukaryotic algae.</title>
        <authorList>
            <person name="Hulatt C.J."/>
            <person name="Posewitz M.C."/>
        </authorList>
    </citation>
    <scope>NUCLEOTIDE SEQUENCE</scope>
    <source>
        <strain evidence="2">NIVA-4/92</strain>
    </source>
</reference>
<feature type="region of interest" description="Disordered" evidence="1">
    <location>
        <begin position="614"/>
        <end position="637"/>
    </location>
</feature>
<feature type="region of interest" description="Disordered" evidence="1">
    <location>
        <begin position="540"/>
        <end position="559"/>
    </location>
</feature>
<dbReference type="PANTHER" id="PTHR15319:SF1">
    <property type="entry name" value="TATA BOX-BINDING PROTEIN-ASSOCIATED FACTOR RNA POLYMERASE I SUBUNIT C"/>
    <property type="match status" value="1"/>
</dbReference>
<keyword evidence="3" id="KW-1185">Reference proteome</keyword>
<dbReference type="EMBL" id="JAGTXO010000002">
    <property type="protein sequence ID" value="KAG8469563.1"/>
    <property type="molecule type" value="Genomic_DNA"/>
</dbReference>
<organism evidence="2 3">
    <name type="scientific">Diacronema lutheri</name>
    <name type="common">Unicellular marine alga</name>
    <name type="synonym">Monochrysis lutheri</name>
    <dbReference type="NCBI Taxonomy" id="2081491"/>
    <lineage>
        <taxon>Eukaryota</taxon>
        <taxon>Haptista</taxon>
        <taxon>Haptophyta</taxon>
        <taxon>Pavlovophyceae</taxon>
        <taxon>Pavlovales</taxon>
        <taxon>Pavlovaceae</taxon>
        <taxon>Diacronema</taxon>
    </lineage>
</organism>
<evidence type="ECO:0000313" key="2">
    <source>
        <dbReference type="EMBL" id="KAG8469563.1"/>
    </source>
</evidence>
<dbReference type="GO" id="GO:0001164">
    <property type="term" value="F:RNA polymerase I core promoter sequence-specific DNA binding"/>
    <property type="evidence" value="ECO:0007669"/>
    <property type="project" value="TreeGrafter"/>
</dbReference>
<dbReference type="GO" id="GO:0001650">
    <property type="term" value="C:fibrillar center"/>
    <property type="evidence" value="ECO:0007669"/>
    <property type="project" value="TreeGrafter"/>
</dbReference>
<comment type="caution">
    <text evidence="2">The sequence shown here is derived from an EMBL/GenBank/DDBJ whole genome shotgun (WGS) entry which is preliminary data.</text>
</comment>
<feature type="region of interest" description="Disordered" evidence="1">
    <location>
        <begin position="657"/>
        <end position="691"/>
    </location>
</feature>
<dbReference type="InterPro" id="IPR038801">
    <property type="entry name" value="TAF1C"/>
</dbReference>
<dbReference type="Proteomes" id="UP000751190">
    <property type="component" value="Unassembled WGS sequence"/>
</dbReference>
<sequence>MAAYDVPQRWNGGIGEVTPYGLFADLACARSAVPRPQHLLARRPWRCAGAGPPPSEAAVEAMRVPRALLQGRPNVGAQMRAYGKSLHPHVPAALLKSFLQEDADADARRAQYDPYAGSRLAVCDDVRTAYASLGGSANVLSACALEDDGDGATAWRTEAVLDSAIEQLAFGSGRVHAAPILLARTLFSVHVLRTMATDGRARGGATRLRPVYSVRCPTRPIDVVPSPYACGELAVCLDDGAVLTLALHTGGRTPGDARAAEAPLPVPTACTSLRGSASGGALPDAHERWHAIRYGNHPRTLWSADSCALWRVDVRSPPLGSCRVVAHAHGDGGARAHDSCLSLDLAPSDRIHALSLAPDGGSAGGASSPLVALASRVSLVLLDERFLRCPVLTWRPPDLLSMPELHAPPFVHFAPEPRAVLRCDRESAHALCYAAATRASCVPAAAPLPRSVLLFPSGANGAAGRGPRFGEGESRGCADCADWETWRQIETPVRGSVLRVHGTTGAARAFTHSLLALDSGGCVWALELSAHGAEDDVDAEAGAPLAGRGPGASSPDRGRARAATAAAARQECGIAAGALTQARAFASAHPLRCFTSSVQMTGVRALLLPGAGGECAAASHESGDGSEDAGAQRARDGCDGEAVRLNASVAQHVDLLPARSSAPGTGAPPRIANDGTDGATAAPAGQALPSGMPAWRQALVDRWHERDDALGARDTPPASGAQQQPGSPERGARGRAAQLCTPRRATAAGGGQTPAGGMRAASAVWPRLAERGTTARAVAGGIPRGTTPVQPHAHEAEARRHGPSASAAAGLGGGEPFR</sequence>
<dbReference type="PANTHER" id="PTHR15319">
    <property type="entry name" value="TATA BOX-BINDING PROTEIN ASSOCIATED FACTOR RNA POLYMERASE I SUBUNIT C"/>
    <property type="match status" value="1"/>
</dbReference>
<name>A0A8J5XKC4_DIALT</name>
<feature type="region of interest" description="Disordered" evidence="1">
    <location>
        <begin position="774"/>
        <end position="818"/>
    </location>
</feature>
<dbReference type="AlphaFoldDB" id="A0A8J5XKC4"/>